<gene>
    <name evidence="1" type="ORF">PoB_006616800</name>
</gene>
<dbReference type="Proteomes" id="UP000735302">
    <property type="component" value="Unassembled WGS sequence"/>
</dbReference>
<protein>
    <submittedName>
        <fullName evidence="1">Uncharacterized protein</fullName>
    </submittedName>
</protein>
<reference evidence="1 2" key="1">
    <citation type="journal article" date="2021" name="Elife">
        <title>Chloroplast acquisition without the gene transfer in kleptoplastic sea slugs, Plakobranchus ocellatus.</title>
        <authorList>
            <person name="Maeda T."/>
            <person name="Takahashi S."/>
            <person name="Yoshida T."/>
            <person name="Shimamura S."/>
            <person name="Takaki Y."/>
            <person name="Nagai Y."/>
            <person name="Toyoda A."/>
            <person name="Suzuki Y."/>
            <person name="Arimoto A."/>
            <person name="Ishii H."/>
            <person name="Satoh N."/>
            <person name="Nishiyama T."/>
            <person name="Hasebe M."/>
            <person name="Maruyama T."/>
            <person name="Minagawa J."/>
            <person name="Obokata J."/>
            <person name="Shigenobu S."/>
        </authorList>
    </citation>
    <scope>NUCLEOTIDE SEQUENCE [LARGE SCALE GENOMIC DNA]</scope>
</reference>
<comment type="caution">
    <text evidence="1">The sequence shown here is derived from an EMBL/GenBank/DDBJ whole genome shotgun (WGS) entry which is preliminary data.</text>
</comment>
<evidence type="ECO:0000313" key="1">
    <source>
        <dbReference type="EMBL" id="GFO39663.1"/>
    </source>
</evidence>
<dbReference type="EMBL" id="BLXT01007504">
    <property type="protein sequence ID" value="GFO39663.1"/>
    <property type="molecule type" value="Genomic_DNA"/>
</dbReference>
<dbReference type="AlphaFoldDB" id="A0AAV4D686"/>
<organism evidence="1 2">
    <name type="scientific">Plakobranchus ocellatus</name>
    <dbReference type="NCBI Taxonomy" id="259542"/>
    <lineage>
        <taxon>Eukaryota</taxon>
        <taxon>Metazoa</taxon>
        <taxon>Spiralia</taxon>
        <taxon>Lophotrochozoa</taxon>
        <taxon>Mollusca</taxon>
        <taxon>Gastropoda</taxon>
        <taxon>Heterobranchia</taxon>
        <taxon>Euthyneura</taxon>
        <taxon>Panpulmonata</taxon>
        <taxon>Sacoglossa</taxon>
        <taxon>Placobranchoidea</taxon>
        <taxon>Plakobranchidae</taxon>
        <taxon>Plakobranchus</taxon>
    </lineage>
</organism>
<evidence type="ECO:0000313" key="2">
    <source>
        <dbReference type="Proteomes" id="UP000735302"/>
    </source>
</evidence>
<name>A0AAV4D686_9GAST</name>
<keyword evidence="2" id="KW-1185">Reference proteome</keyword>
<proteinExistence type="predicted"/>
<sequence length="91" mass="10069">MLNAFFGFQCHQQGAPSQPDYRPCLSFVNPLGKQRHQTNLCILPGIPAQVAAFNRGELYPLVCFGVRDFSQISGPGLMAHPTVQFTQWSTS</sequence>
<accession>A0AAV4D686</accession>